<reference evidence="2" key="1">
    <citation type="submission" date="2016-04" db="EMBL/GenBank/DDBJ databases">
        <title>Cephalotus genome sequencing.</title>
        <authorList>
            <person name="Fukushima K."/>
            <person name="Hasebe M."/>
            <person name="Fang X."/>
        </authorList>
    </citation>
    <scope>NUCLEOTIDE SEQUENCE [LARGE SCALE GENOMIC DNA]</scope>
    <source>
        <strain evidence="2">cv. St1</strain>
    </source>
</reference>
<evidence type="ECO:0000313" key="2">
    <source>
        <dbReference type="Proteomes" id="UP000187406"/>
    </source>
</evidence>
<name>A0A1Q3ANR6_CEPFO</name>
<accession>A0A1Q3ANR6</accession>
<sequence length="126" mass="14232">MEKRERRVSEVVWRLRPRMKIFRREESASVKDRTESRTSAWRSMAAERTDFRLSWFSGERILLASSRVSAAVIGGEVAVVVPLSSVLRFLDKSMVAGAIEVVCVITKLNSMYLYSSISFGILVGLT</sequence>
<keyword evidence="2" id="KW-1185">Reference proteome</keyword>
<comment type="caution">
    <text evidence="1">The sequence shown here is derived from an EMBL/GenBank/DDBJ whole genome shotgun (WGS) entry which is preliminary data.</text>
</comment>
<dbReference type="AlphaFoldDB" id="A0A1Q3ANR6"/>
<dbReference type="EMBL" id="BDDD01000028">
    <property type="protein sequence ID" value="GAV57379.1"/>
    <property type="molecule type" value="Genomic_DNA"/>
</dbReference>
<dbReference type="Proteomes" id="UP000187406">
    <property type="component" value="Unassembled WGS sequence"/>
</dbReference>
<dbReference type="InParanoid" id="A0A1Q3ANR6"/>
<protein>
    <submittedName>
        <fullName evidence="1">Uncharacterized protein</fullName>
    </submittedName>
</protein>
<evidence type="ECO:0000313" key="1">
    <source>
        <dbReference type="EMBL" id="GAV57379.1"/>
    </source>
</evidence>
<organism evidence="1 2">
    <name type="scientific">Cephalotus follicularis</name>
    <name type="common">Albany pitcher plant</name>
    <dbReference type="NCBI Taxonomy" id="3775"/>
    <lineage>
        <taxon>Eukaryota</taxon>
        <taxon>Viridiplantae</taxon>
        <taxon>Streptophyta</taxon>
        <taxon>Embryophyta</taxon>
        <taxon>Tracheophyta</taxon>
        <taxon>Spermatophyta</taxon>
        <taxon>Magnoliopsida</taxon>
        <taxon>eudicotyledons</taxon>
        <taxon>Gunneridae</taxon>
        <taxon>Pentapetalae</taxon>
        <taxon>rosids</taxon>
        <taxon>fabids</taxon>
        <taxon>Oxalidales</taxon>
        <taxon>Cephalotaceae</taxon>
        <taxon>Cephalotus</taxon>
    </lineage>
</organism>
<gene>
    <name evidence="1" type="ORF">CFOL_v3_00916</name>
</gene>
<proteinExistence type="predicted"/>